<dbReference type="RefSeq" id="WP_115534148.1">
    <property type="nucleotide sequence ID" value="NZ_QRGA01000007.1"/>
</dbReference>
<dbReference type="AlphaFoldDB" id="A0A3D8JZX6"/>
<dbReference type="Gene3D" id="3.40.50.150">
    <property type="entry name" value="Vaccinia Virus protein VP39"/>
    <property type="match status" value="1"/>
</dbReference>
<dbReference type="GO" id="GO:0008168">
    <property type="term" value="F:methyltransferase activity"/>
    <property type="evidence" value="ECO:0007669"/>
    <property type="project" value="UniProtKB-KW"/>
</dbReference>
<dbReference type="Proteomes" id="UP000256838">
    <property type="component" value="Unassembled WGS sequence"/>
</dbReference>
<keyword evidence="2" id="KW-0808">Transferase</keyword>
<reference evidence="2 3" key="1">
    <citation type="submission" date="2018-08" db="EMBL/GenBank/DDBJ databases">
        <title>Paraburkholderia sp. DHOM06 isolated from forest soil.</title>
        <authorList>
            <person name="Gao Z.-H."/>
            <person name="Qiu L.-H."/>
        </authorList>
    </citation>
    <scope>NUCLEOTIDE SEQUENCE [LARGE SCALE GENOMIC DNA]</scope>
    <source>
        <strain evidence="2 3">DHOM06</strain>
    </source>
</reference>
<accession>A0A3D8JZX6</accession>
<evidence type="ECO:0000313" key="2">
    <source>
        <dbReference type="EMBL" id="RDU98392.1"/>
    </source>
</evidence>
<keyword evidence="3" id="KW-1185">Reference proteome</keyword>
<dbReference type="GO" id="GO:0032259">
    <property type="term" value="P:methylation"/>
    <property type="evidence" value="ECO:0007669"/>
    <property type="project" value="UniProtKB-KW"/>
</dbReference>
<name>A0A3D8JZX6_9BURK</name>
<evidence type="ECO:0000259" key="1">
    <source>
        <dbReference type="Pfam" id="PF13649"/>
    </source>
</evidence>
<protein>
    <submittedName>
        <fullName evidence="2">Class I SAM-dependent methyltransferase</fullName>
    </submittedName>
</protein>
<dbReference type="SUPFAM" id="SSF53335">
    <property type="entry name" value="S-adenosyl-L-methionine-dependent methyltransferases"/>
    <property type="match status" value="1"/>
</dbReference>
<evidence type="ECO:0000313" key="3">
    <source>
        <dbReference type="Proteomes" id="UP000256838"/>
    </source>
</evidence>
<dbReference type="OrthoDB" id="9791837at2"/>
<dbReference type="InterPro" id="IPR029063">
    <property type="entry name" value="SAM-dependent_MTases_sf"/>
</dbReference>
<dbReference type="CDD" id="cd02440">
    <property type="entry name" value="AdoMet_MTases"/>
    <property type="match status" value="1"/>
</dbReference>
<dbReference type="EMBL" id="QRGA01000007">
    <property type="protein sequence ID" value="RDU98392.1"/>
    <property type="molecule type" value="Genomic_DNA"/>
</dbReference>
<feature type="domain" description="Methyltransferase" evidence="1">
    <location>
        <begin position="67"/>
        <end position="152"/>
    </location>
</feature>
<keyword evidence="2" id="KW-0489">Methyltransferase</keyword>
<gene>
    <name evidence="2" type="ORF">DWV00_13890</name>
</gene>
<dbReference type="InterPro" id="IPR041698">
    <property type="entry name" value="Methyltransf_25"/>
</dbReference>
<organism evidence="2 3">
    <name type="scientific">Trinickia dinghuensis</name>
    <dbReference type="NCBI Taxonomy" id="2291023"/>
    <lineage>
        <taxon>Bacteria</taxon>
        <taxon>Pseudomonadati</taxon>
        <taxon>Pseudomonadota</taxon>
        <taxon>Betaproteobacteria</taxon>
        <taxon>Burkholderiales</taxon>
        <taxon>Burkholderiaceae</taxon>
        <taxon>Trinickia</taxon>
    </lineage>
</organism>
<sequence>MSNATASSDRNYPTVDYDAHARTCAPDAFWAQVKRTVHGKPVSEEQIEWIVGEIKRKLALVPEDVLLDLACGNGALSHRLVEDCSALVGVDISEYLIEVANRHFAEPPRVTFAAEGAAQFVSAHADPQRFTKVLCYGSFAYFSEEDARTTLRILNERFVNVNSIFIGNLPDRDRAAAFYALREPQPGELDDPRAQIGIWRTREAFAEMAAACGWDAQFSAMPGEFFSVHYRYDVLLRRSKEGA</sequence>
<dbReference type="Pfam" id="PF13649">
    <property type="entry name" value="Methyltransf_25"/>
    <property type="match status" value="1"/>
</dbReference>
<comment type="caution">
    <text evidence="2">The sequence shown here is derived from an EMBL/GenBank/DDBJ whole genome shotgun (WGS) entry which is preliminary data.</text>
</comment>
<proteinExistence type="predicted"/>